<feature type="domain" description="HTH marR-type" evidence="4">
    <location>
        <begin position="71"/>
        <end position="129"/>
    </location>
</feature>
<dbReference type="InterPro" id="IPR036390">
    <property type="entry name" value="WH_DNA-bd_sf"/>
</dbReference>
<evidence type="ECO:0000256" key="1">
    <source>
        <dbReference type="ARBA" id="ARBA00023015"/>
    </source>
</evidence>
<dbReference type="SUPFAM" id="SSF46785">
    <property type="entry name" value="Winged helix' DNA-binding domain"/>
    <property type="match status" value="1"/>
</dbReference>
<keyword evidence="3" id="KW-0804">Transcription</keyword>
<keyword evidence="2" id="KW-0238">DNA-binding</keyword>
<dbReference type="InterPro" id="IPR011991">
    <property type="entry name" value="ArsR-like_HTH"/>
</dbReference>
<evidence type="ECO:0000313" key="6">
    <source>
        <dbReference type="Proteomes" id="UP000614272"/>
    </source>
</evidence>
<evidence type="ECO:0000256" key="3">
    <source>
        <dbReference type="ARBA" id="ARBA00023163"/>
    </source>
</evidence>
<keyword evidence="6" id="KW-1185">Reference proteome</keyword>
<accession>A0ABQ1R065</accession>
<dbReference type="Proteomes" id="UP000614272">
    <property type="component" value="Unassembled WGS sequence"/>
</dbReference>
<evidence type="ECO:0000313" key="5">
    <source>
        <dbReference type="EMBL" id="GGD50060.1"/>
    </source>
</evidence>
<sequence>MNIRHVSSRLIEREMVETASDYHNSHENPCIGSNNIYNFQKLLKLVKINMTLTPSLSSFVMHFGEMGSRWGFNRTVGQMYALLVISEAPLSASDIAEALSISRGNVSMGLKELQSWQLVQISHQPGDRKEYFTALGSIWDMAKRVMEERRKREIDPTLSLLRTILLDSTEQQETDHARQRLQEIHDLLESLTKWTNELQRLSPENLNTLLKLSSGVGKVLDMKDKFITRDIRPQGER</sequence>
<evidence type="ECO:0000259" key="4">
    <source>
        <dbReference type="Pfam" id="PF12802"/>
    </source>
</evidence>
<name>A0ABQ1R065_9ALTE</name>
<protein>
    <submittedName>
        <fullName evidence="5">Transcriptional regulator</fullName>
    </submittedName>
</protein>
<dbReference type="InterPro" id="IPR052362">
    <property type="entry name" value="HTH-GbsR_regulator"/>
</dbReference>
<dbReference type="InterPro" id="IPR000835">
    <property type="entry name" value="HTH_MarR-typ"/>
</dbReference>
<dbReference type="PANTHER" id="PTHR38465:SF1">
    <property type="entry name" value="HTH-TYPE TRANSCRIPTIONAL REGULATOR MJ1563-RELATED"/>
    <property type="match status" value="1"/>
</dbReference>
<proteinExistence type="predicted"/>
<dbReference type="Gene3D" id="1.10.10.10">
    <property type="entry name" value="Winged helix-like DNA-binding domain superfamily/Winged helix DNA-binding domain"/>
    <property type="match status" value="1"/>
</dbReference>
<comment type="caution">
    <text evidence="5">The sequence shown here is derived from an EMBL/GenBank/DDBJ whole genome shotgun (WGS) entry which is preliminary data.</text>
</comment>
<dbReference type="EMBL" id="BMGJ01000001">
    <property type="protein sequence ID" value="GGD50060.1"/>
    <property type="molecule type" value="Genomic_DNA"/>
</dbReference>
<dbReference type="InterPro" id="IPR036388">
    <property type="entry name" value="WH-like_DNA-bd_sf"/>
</dbReference>
<keyword evidence="1" id="KW-0805">Transcription regulation</keyword>
<organism evidence="5 6">
    <name type="scientific">Lacimicrobium alkaliphilum</name>
    <dbReference type="NCBI Taxonomy" id="1526571"/>
    <lineage>
        <taxon>Bacteria</taxon>
        <taxon>Pseudomonadati</taxon>
        <taxon>Pseudomonadota</taxon>
        <taxon>Gammaproteobacteria</taxon>
        <taxon>Alteromonadales</taxon>
        <taxon>Alteromonadaceae</taxon>
        <taxon>Lacimicrobium</taxon>
    </lineage>
</organism>
<dbReference type="Pfam" id="PF12802">
    <property type="entry name" value="MarR_2"/>
    <property type="match status" value="1"/>
</dbReference>
<gene>
    <name evidence="5" type="ORF">GCM10011357_02490</name>
</gene>
<dbReference type="PANTHER" id="PTHR38465">
    <property type="entry name" value="HTH-TYPE TRANSCRIPTIONAL REGULATOR MJ1563-RELATED"/>
    <property type="match status" value="1"/>
</dbReference>
<dbReference type="CDD" id="cd00090">
    <property type="entry name" value="HTH_ARSR"/>
    <property type="match status" value="1"/>
</dbReference>
<evidence type="ECO:0000256" key="2">
    <source>
        <dbReference type="ARBA" id="ARBA00023125"/>
    </source>
</evidence>
<reference evidence="6" key="1">
    <citation type="journal article" date="2019" name="Int. J. Syst. Evol. Microbiol.">
        <title>The Global Catalogue of Microorganisms (GCM) 10K type strain sequencing project: providing services to taxonomists for standard genome sequencing and annotation.</title>
        <authorList>
            <consortium name="The Broad Institute Genomics Platform"/>
            <consortium name="The Broad Institute Genome Sequencing Center for Infectious Disease"/>
            <person name="Wu L."/>
            <person name="Ma J."/>
        </authorList>
    </citation>
    <scope>NUCLEOTIDE SEQUENCE [LARGE SCALE GENOMIC DNA]</scope>
    <source>
        <strain evidence="6">CGMCC 1.12923</strain>
    </source>
</reference>